<evidence type="ECO:0000259" key="1">
    <source>
        <dbReference type="SMART" id="SM00829"/>
    </source>
</evidence>
<organism evidence="2 3">
    <name type="scientific">Microbacterium telephonicum</name>
    <dbReference type="NCBI Taxonomy" id="1714841"/>
    <lineage>
        <taxon>Bacteria</taxon>
        <taxon>Bacillati</taxon>
        <taxon>Actinomycetota</taxon>
        <taxon>Actinomycetes</taxon>
        <taxon>Micrococcales</taxon>
        <taxon>Microbacteriaceae</taxon>
        <taxon>Microbacterium</taxon>
    </lineage>
</organism>
<dbReference type="AlphaFoldDB" id="A0A498CGU4"/>
<dbReference type="Proteomes" id="UP000273158">
    <property type="component" value="Unassembled WGS sequence"/>
</dbReference>
<name>A0A498CGU4_9MICO</name>
<evidence type="ECO:0000313" key="2">
    <source>
        <dbReference type="EMBL" id="RLK52420.1"/>
    </source>
</evidence>
<dbReference type="InterPro" id="IPR011032">
    <property type="entry name" value="GroES-like_sf"/>
</dbReference>
<dbReference type="SMART" id="SM00829">
    <property type="entry name" value="PKS_ER"/>
    <property type="match status" value="1"/>
</dbReference>
<protein>
    <submittedName>
        <fullName evidence="2">NADPH:quinone reductase-like Zn-dependent oxidoreductase</fullName>
    </submittedName>
</protein>
<evidence type="ECO:0000313" key="3">
    <source>
        <dbReference type="Proteomes" id="UP000273158"/>
    </source>
</evidence>
<feature type="domain" description="Enoyl reductase (ER)" evidence="1">
    <location>
        <begin position="15"/>
        <end position="334"/>
    </location>
</feature>
<dbReference type="PANTHER" id="PTHR44013:SF1">
    <property type="entry name" value="ZINC-TYPE ALCOHOL DEHYDROGENASE-LIKE PROTEIN C16A3.02C"/>
    <property type="match status" value="1"/>
</dbReference>
<accession>A0A498CGU4</accession>
<dbReference type="PANTHER" id="PTHR44013">
    <property type="entry name" value="ZINC-TYPE ALCOHOL DEHYDROGENASE-LIKE PROTEIN C16A3.02C"/>
    <property type="match status" value="1"/>
</dbReference>
<dbReference type="Gene3D" id="3.90.180.10">
    <property type="entry name" value="Medium-chain alcohol dehydrogenases, catalytic domain"/>
    <property type="match status" value="1"/>
</dbReference>
<sequence length="339" mass="33823">MIPATMPVWAQHRYGGPEVVALEQVPVPNPGPGEVLVEVAASSLNSADARLLRGDPALIRLAFGLRGPSPVRGRDVAGVVVAVGPGAGPGAGAGAGASPHAVGDRVAGELPGGGLGAYVVGAASALAAVPASVPLEVAATVPLAGGTAWQALDAGRVVHGSRVLVVGAGGGVGTFTVALAAHRGARVHAIGGARSLEVLRGLGAEEVADHRSVDLRTWAPDAFDAVVDVVGTTPLRTLRRLVRPGGLVVGVGGGTDRVIGPLGRMLAGAVQSVGSTRRFRPLAARTDAALTARLLALVADGLTPPPIERTWPFDEARAALAHIDAGHTVGKIIVTGAVW</sequence>
<dbReference type="EMBL" id="RCDB01000001">
    <property type="protein sequence ID" value="RLK52420.1"/>
    <property type="molecule type" value="Genomic_DNA"/>
</dbReference>
<dbReference type="RefSeq" id="WP_241965052.1">
    <property type="nucleotide sequence ID" value="NZ_RCDB01000001.1"/>
</dbReference>
<comment type="caution">
    <text evidence="2">The sequence shown here is derived from an EMBL/GenBank/DDBJ whole genome shotgun (WGS) entry which is preliminary data.</text>
</comment>
<dbReference type="SUPFAM" id="SSF51735">
    <property type="entry name" value="NAD(P)-binding Rossmann-fold domains"/>
    <property type="match status" value="1"/>
</dbReference>
<dbReference type="GO" id="GO:0016491">
    <property type="term" value="F:oxidoreductase activity"/>
    <property type="evidence" value="ECO:0007669"/>
    <property type="project" value="InterPro"/>
</dbReference>
<dbReference type="InterPro" id="IPR020843">
    <property type="entry name" value="ER"/>
</dbReference>
<dbReference type="Gene3D" id="3.40.50.720">
    <property type="entry name" value="NAD(P)-binding Rossmann-like Domain"/>
    <property type="match status" value="1"/>
</dbReference>
<proteinExistence type="predicted"/>
<gene>
    <name evidence="2" type="ORF">C7474_0358</name>
</gene>
<reference evidence="2 3" key="1">
    <citation type="journal article" date="2015" name="Stand. Genomic Sci.">
        <title>Genomic Encyclopedia of Bacterial and Archaeal Type Strains, Phase III: the genomes of soil and plant-associated and newly described type strains.</title>
        <authorList>
            <person name="Whitman W.B."/>
            <person name="Woyke T."/>
            <person name="Klenk H.P."/>
            <person name="Zhou Y."/>
            <person name="Lilburn T.G."/>
            <person name="Beck B.J."/>
            <person name="De Vos P."/>
            <person name="Vandamme P."/>
            <person name="Eisen J.A."/>
            <person name="Garrity G."/>
            <person name="Hugenholtz P."/>
            <person name="Kyrpides N.C."/>
        </authorList>
    </citation>
    <scope>NUCLEOTIDE SEQUENCE [LARGE SCALE GENOMIC DNA]</scope>
    <source>
        <strain evidence="2 3">S2T63</strain>
    </source>
</reference>
<dbReference type="Pfam" id="PF08240">
    <property type="entry name" value="ADH_N"/>
    <property type="match status" value="1"/>
</dbReference>
<dbReference type="Pfam" id="PF13602">
    <property type="entry name" value="ADH_zinc_N_2"/>
    <property type="match status" value="1"/>
</dbReference>
<dbReference type="InterPro" id="IPR036291">
    <property type="entry name" value="NAD(P)-bd_dom_sf"/>
</dbReference>
<keyword evidence="3" id="KW-1185">Reference proteome</keyword>
<dbReference type="InterPro" id="IPR013154">
    <property type="entry name" value="ADH-like_N"/>
</dbReference>
<dbReference type="SUPFAM" id="SSF50129">
    <property type="entry name" value="GroES-like"/>
    <property type="match status" value="1"/>
</dbReference>
<dbReference type="InterPro" id="IPR052733">
    <property type="entry name" value="Chloroplast_QOR"/>
</dbReference>